<evidence type="ECO:0000256" key="1">
    <source>
        <dbReference type="SAM" id="Phobius"/>
    </source>
</evidence>
<evidence type="ECO:0000313" key="3">
    <source>
        <dbReference type="Proteomes" id="UP000196402"/>
    </source>
</evidence>
<keyword evidence="1" id="KW-1133">Transmembrane helix</keyword>
<dbReference type="VEuPathDB" id="PlasmoDB:PVP01_0501900"/>
<dbReference type="AlphaFoldDB" id="A0A1G4GT23"/>
<name>A0A1G4GT23_PLAVI</name>
<dbReference type="InterPro" id="IPR022139">
    <property type="entry name" value="Fam-L/Fam-M-like_plasmodium"/>
</dbReference>
<sequence>MATLSNCSIKGKIKFIYLLNIVTFIILIWTCSLNNDVFNYYKSLEVKCIQYRTSNISFNRLLAKNKLQRESEGSETSENSDDNIVYRGLFLYEPNKASRRSHLNEKILTKLDVYMREYRRRYSRKKGLEKLECYYEKKLFDLLERVSEIAEKANYDKKRCKKILFRKYGIKLILFILFPLLGFIMPILFWSEEKQPALINFCTEERHSKSLVHPDHKTYCNCNPLQISENALLAIDRLNTTFFAIAALVNAAIMFYMFIKGFKYQRLKSKHVKMRIL</sequence>
<feature type="transmembrane region" description="Helical" evidence="1">
    <location>
        <begin position="168"/>
        <end position="190"/>
    </location>
</feature>
<proteinExistence type="predicted"/>
<evidence type="ECO:0000313" key="2">
    <source>
        <dbReference type="EMBL" id="SCO65752.1"/>
    </source>
</evidence>
<protein>
    <submittedName>
        <fullName evidence="2">Uncharacterized protein</fullName>
    </submittedName>
</protein>
<feature type="transmembrane region" description="Helical" evidence="1">
    <location>
        <begin position="15"/>
        <end position="33"/>
    </location>
</feature>
<gene>
    <name evidence="2" type="ORF">PVT01_050005300</name>
</gene>
<organism evidence="2 3">
    <name type="scientific">Plasmodium vivax</name>
    <name type="common">malaria parasite P. vivax</name>
    <dbReference type="NCBI Taxonomy" id="5855"/>
    <lineage>
        <taxon>Eukaryota</taxon>
        <taxon>Sar</taxon>
        <taxon>Alveolata</taxon>
        <taxon>Apicomplexa</taxon>
        <taxon>Aconoidasida</taxon>
        <taxon>Haemosporida</taxon>
        <taxon>Plasmodiidae</taxon>
        <taxon>Plasmodium</taxon>
        <taxon>Plasmodium (Plasmodium)</taxon>
    </lineage>
</organism>
<feature type="transmembrane region" description="Helical" evidence="1">
    <location>
        <begin position="241"/>
        <end position="259"/>
    </location>
</feature>
<keyword evidence="1" id="KW-0812">Transmembrane</keyword>
<dbReference type="VEuPathDB" id="PlasmoDB:PVPAM_050009400"/>
<dbReference type="Pfam" id="PF12420">
    <property type="entry name" value="DUF3671"/>
    <property type="match status" value="1"/>
</dbReference>
<dbReference type="EMBL" id="LT615243">
    <property type="protein sequence ID" value="SCO65752.1"/>
    <property type="molecule type" value="Genomic_DNA"/>
</dbReference>
<dbReference type="Proteomes" id="UP000196402">
    <property type="component" value="Chromosome 5"/>
</dbReference>
<reference evidence="2 3" key="1">
    <citation type="submission" date="2016-07" db="EMBL/GenBank/DDBJ databases">
        <authorList>
            <consortium name="Pathogen Informatics"/>
        </authorList>
    </citation>
    <scope>NUCLEOTIDE SEQUENCE [LARGE SCALE GENOMIC DNA]</scope>
</reference>
<keyword evidence="1" id="KW-0472">Membrane</keyword>
<accession>A0A1G4GT23</accession>